<feature type="domain" description="THAP9-like helix-turn-helix" evidence="2">
    <location>
        <begin position="111"/>
        <end position="188"/>
    </location>
</feature>
<accession>A0A6G0SU37</accession>
<evidence type="ECO:0000259" key="3">
    <source>
        <dbReference type="Pfam" id="PF21787"/>
    </source>
</evidence>
<name>A0A6G0SU37_APHGL</name>
<evidence type="ECO:0008006" key="6">
    <source>
        <dbReference type="Google" id="ProtNLM"/>
    </source>
</evidence>
<keyword evidence="5" id="KW-1185">Reference proteome</keyword>
<sequence>MNDLSIQIESCENQSVIVIPESKYCSLNMDLYQNQIMCMQSTSASIQTTIQTEPLIYDIKTLDLLTPRKSKCHFKKLSFKYWFNKKKILNLNQTVRRLRNKLSSLEALFKHLKNNNLITENAHDEILNKLADPIKETINRNLKSRNTKYSPALRSFALTLQFYSSKAYLFVRKTFKNLLPYLNTLKKWYSVIDGEPGFLFQSITQRVSESVNPVVCNIVIDEMSIRKQITYHLNGKFYGGVDLGTTQEQVDNIQEATNALVFLAVCINGHWKVPLGYFLINSFSGSERANLLKKCLEIFFETGAKCYSITFDGAPCNISMCKILGANFDYFSSEFKPWISVPEFPGSKNEKIIYIFWDAVRMLKLVRNTLGEKKVIINPVGEQIKGTI</sequence>
<keyword evidence="1" id="KW-0175">Coiled coil</keyword>
<proteinExistence type="predicted"/>
<evidence type="ECO:0000259" key="2">
    <source>
        <dbReference type="Pfam" id="PF12017"/>
    </source>
</evidence>
<dbReference type="InterPro" id="IPR021896">
    <property type="entry name" value="THAP9-like_HTH"/>
</dbReference>
<gene>
    <name evidence="4" type="ORF">AGLY_017833</name>
</gene>
<feature type="coiled-coil region" evidence="1">
    <location>
        <begin position="88"/>
        <end position="115"/>
    </location>
</feature>
<evidence type="ECO:0000256" key="1">
    <source>
        <dbReference type="SAM" id="Coils"/>
    </source>
</evidence>
<dbReference type="EMBL" id="VYZN01002096">
    <property type="protein sequence ID" value="KAE9521782.1"/>
    <property type="molecule type" value="Genomic_DNA"/>
</dbReference>
<comment type="caution">
    <text evidence="4">The sequence shown here is derived from an EMBL/GenBank/DDBJ whole genome shotgun (WGS) entry which is preliminary data.</text>
</comment>
<dbReference type="InterPro" id="IPR048365">
    <property type="entry name" value="TNP-like_RNaseH_N"/>
</dbReference>
<evidence type="ECO:0000313" key="4">
    <source>
        <dbReference type="EMBL" id="KAE9521782.1"/>
    </source>
</evidence>
<reference evidence="4 5" key="1">
    <citation type="submission" date="2019-08" db="EMBL/GenBank/DDBJ databases">
        <title>The genome of the soybean aphid Biotype 1, its phylome, world population structure and adaptation to the North American continent.</title>
        <authorList>
            <person name="Giordano R."/>
            <person name="Donthu R.K."/>
            <person name="Hernandez A.G."/>
            <person name="Wright C.L."/>
            <person name="Zimin A.V."/>
        </authorList>
    </citation>
    <scope>NUCLEOTIDE SEQUENCE [LARGE SCALE GENOMIC DNA]</scope>
    <source>
        <tissue evidence="4">Whole aphids</tissue>
    </source>
</reference>
<feature type="domain" description="Transposable element P transposase-like RNase H" evidence="3">
    <location>
        <begin position="199"/>
        <end position="325"/>
    </location>
</feature>
<dbReference type="Proteomes" id="UP000475862">
    <property type="component" value="Unassembled WGS sequence"/>
</dbReference>
<dbReference type="Pfam" id="PF21787">
    <property type="entry name" value="TNP-like_RNaseH_N"/>
    <property type="match status" value="1"/>
</dbReference>
<dbReference type="OrthoDB" id="6629969at2759"/>
<dbReference type="AlphaFoldDB" id="A0A6G0SU37"/>
<organism evidence="4 5">
    <name type="scientific">Aphis glycines</name>
    <name type="common">Soybean aphid</name>
    <dbReference type="NCBI Taxonomy" id="307491"/>
    <lineage>
        <taxon>Eukaryota</taxon>
        <taxon>Metazoa</taxon>
        <taxon>Ecdysozoa</taxon>
        <taxon>Arthropoda</taxon>
        <taxon>Hexapoda</taxon>
        <taxon>Insecta</taxon>
        <taxon>Pterygota</taxon>
        <taxon>Neoptera</taxon>
        <taxon>Paraneoptera</taxon>
        <taxon>Hemiptera</taxon>
        <taxon>Sternorrhyncha</taxon>
        <taxon>Aphidomorpha</taxon>
        <taxon>Aphidoidea</taxon>
        <taxon>Aphididae</taxon>
        <taxon>Aphidini</taxon>
        <taxon>Aphis</taxon>
        <taxon>Aphis</taxon>
    </lineage>
</organism>
<protein>
    <recommendedName>
        <fullName evidence="6">THAP domain-containing protein 9</fullName>
    </recommendedName>
</protein>
<evidence type="ECO:0000313" key="5">
    <source>
        <dbReference type="Proteomes" id="UP000475862"/>
    </source>
</evidence>
<dbReference type="Pfam" id="PF12017">
    <property type="entry name" value="Tnp_P_element"/>
    <property type="match status" value="1"/>
</dbReference>